<name>A0A5D2HY73_GOSTO</name>
<accession>A0A5D2HY73</accession>
<evidence type="ECO:0008006" key="4">
    <source>
        <dbReference type="Google" id="ProtNLM"/>
    </source>
</evidence>
<dbReference type="Proteomes" id="UP000322667">
    <property type="component" value="Chromosome D13"/>
</dbReference>
<proteinExistence type="predicted"/>
<sequence>MLASTMPSAFATTVLAFLLCLRSKIIHDPYFCASTFSCNTVSCFGDLSSSTAGSVSCPAL</sequence>
<protein>
    <recommendedName>
        <fullName evidence="4">Secreted protein</fullName>
    </recommendedName>
</protein>
<evidence type="ECO:0000256" key="1">
    <source>
        <dbReference type="SAM" id="SignalP"/>
    </source>
</evidence>
<dbReference type="AlphaFoldDB" id="A0A5D2HY73"/>
<dbReference type="EMBL" id="CM017635">
    <property type="protein sequence ID" value="TYH35101.1"/>
    <property type="molecule type" value="Genomic_DNA"/>
</dbReference>
<keyword evidence="3" id="KW-1185">Reference proteome</keyword>
<evidence type="ECO:0000313" key="2">
    <source>
        <dbReference type="EMBL" id="TYH35101.1"/>
    </source>
</evidence>
<evidence type="ECO:0000313" key="3">
    <source>
        <dbReference type="Proteomes" id="UP000322667"/>
    </source>
</evidence>
<gene>
    <name evidence="2" type="ORF">ES332_D13G169900v1</name>
</gene>
<feature type="signal peptide" evidence="1">
    <location>
        <begin position="1"/>
        <end position="16"/>
    </location>
</feature>
<keyword evidence="1" id="KW-0732">Signal</keyword>
<organism evidence="2 3">
    <name type="scientific">Gossypium tomentosum</name>
    <name type="common">Hawaiian cotton</name>
    <name type="synonym">Gossypium sandvicense</name>
    <dbReference type="NCBI Taxonomy" id="34277"/>
    <lineage>
        <taxon>Eukaryota</taxon>
        <taxon>Viridiplantae</taxon>
        <taxon>Streptophyta</taxon>
        <taxon>Embryophyta</taxon>
        <taxon>Tracheophyta</taxon>
        <taxon>Spermatophyta</taxon>
        <taxon>Magnoliopsida</taxon>
        <taxon>eudicotyledons</taxon>
        <taxon>Gunneridae</taxon>
        <taxon>Pentapetalae</taxon>
        <taxon>rosids</taxon>
        <taxon>malvids</taxon>
        <taxon>Malvales</taxon>
        <taxon>Malvaceae</taxon>
        <taxon>Malvoideae</taxon>
        <taxon>Gossypium</taxon>
    </lineage>
</organism>
<feature type="chain" id="PRO_5022976292" description="Secreted protein" evidence="1">
    <location>
        <begin position="17"/>
        <end position="60"/>
    </location>
</feature>
<reference evidence="2 3" key="1">
    <citation type="submission" date="2019-07" db="EMBL/GenBank/DDBJ databases">
        <title>WGS assembly of Gossypium tomentosum.</title>
        <authorList>
            <person name="Chen Z.J."/>
            <person name="Sreedasyam A."/>
            <person name="Ando A."/>
            <person name="Song Q."/>
            <person name="De L."/>
            <person name="Hulse-Kemp A."/>
            <person name="Ding M."/>
            <person name="Ye W."/>
            <person name="Kirkbride R."/>
            <person name="Jenkins J."/>
            <person name="Plott C."/>
            <person name="Lovell J."/>
            <person name="Lin Y.-M."/>
            <person name="Vaughn R."/>
            <person name="Liu B."/>
            <person name="Li W."/>
            <person name="Simpson S."/>
            <person name="Scheffler B."/>
            <person name="Saski C."/>
            <person name="Grover C."/>
            <person name="Hu G."/>
            <person name="Conover J."/>
            <person name="Carlson J."/>
            <person name="Shu S."/>
            <person name="Boston L."/>
            <person name="Williams M."/>
            <person name="Peterson D."/>
            <person name="Mcgee K."/>
            <person name="Jones D."/>
            <person name="Wendel J."/>
            <person name="Stelly D."/>
            <person name="Grimwood J."/>
            <person name="Schmutz J."/>
        </authorList>
    </citation>
    <scope>NUCLEOTIDE SEQUENCE [LARGE SCALE GENOMIC DNA]</scope>
    <source>
        <strain evidence="2">7179.01</strain>
    </source>
</reference>